<dbReference type="GO" id="GO:0016887">
    <property type="term" value="F:ATP hydrolysis activity"/>
    <property type="evidence" value="ECO:0007669"/>
    <property type="project" value="InterPro"/>
</dbReference>
<feature type="domain" description="ABC transporter" evidence="5">
    <location>
        <begin position="4"/>
        <end position="231"/>
    </location>
</feature>
<comment type="caution">
    <text evidence="6">The sequence shown here is derived from an EMBL/GenBank/DDBJ whole genome shotgun (WGS) entry which is preliminary data.</text>
</comment>
<evidence type="ECO:0000256" key="4">
    <source>
        <dbReference type="ARBA" id="ARBA00022840"/>
    </source>
</evidence>
<dbReference type="InterPro" id="IPR003439">
    <property type="entry name" value="ABC_transporter-like_ATP-bd"/>
</dbReference>
<dbReference type="SMART" id="SM00382">
    <property type="entry name" value="AAA"/>
    <property type="match status" value="1"/>
</dbReference>
<keyword evidence="2" id="KW-0813">Transport</keyword>
<protein>
    <submittedName>
        <fullName evidence="6">ABC transporter ATP-binding protein</fullName>
    </submittedName>
</protein>
<sequence>MNVVEVKGLCKSLGKKEILKNVSFTIGEHEIVGFIGPNGSGKSTTMKCLTSLLRPDKGSIVICGHDLLKEREEALRYTSALIENPGLFPTLSGFENLIYFAKLRGVDNARVEEIIAFTKLGKHIHKRSAHYSLGMKQRLGLGIALLAKPKFLILDEPTNGLDPSGIMELREELRELVNKEGMSILVSSHQLGEMDKIADRLICINNGVIIEPPQHIQEQHAYTFLFHGEDQMRAKQCAKGLRVEEKNKGLCVYFHNEEEMQVYLGKLLKEQIIIRDIVKEVIDIEQLYREMYQEEG</sequence>
<organism evidence="6 7">
    <name type="scientific">Amedibacillus dolichus</name>
    <dbReference type="NCBI Taxonomy" id="31971"/>
    <lineage>
        <taxon>Bacteria</taxon>
        <taxon>Bacillati</taxon>
        <taxon>Bacillota</taxon>
        <taxon>Erysipelotrichia</taxon>
        <taxon>Erysipelotrichales</taxon>
        <taxon>Erysipelotrichaceae</taxon>
        <taxon>Amedibacillus</taxon>
    </lineage>
</organism>
<keyword evidence="7" id="KW-1185">Reference proteome</keyword>
<name>A0A415PMU2_9FIRM</name>
<evidence type="ECO:0000313" key="6">
    <source>
        <dbReference type="EMBL" id="RHM14050.1"/>
    </source>
</evidence>
<dbReference type="InterPro" id="IPR027417">
    <property type="entry name" value="P-loop_NTPase"/>
</dbReference>
<dbReference type="OrthoDB" id="9809205at2"/>
<dbReference type="Gene3D" id="3.40.50.300">
    <property type="entry name" value="P-loop containing nucleotide triphosphate hydrolases"/>
    <property type="match status" value="1"/>
</dbReference>
<keyword evidence="4 6" id="KW-0067">ATP-binding</keyword>
<evidence type="ECO:0000259" key="5">
    <source>
        <dbReference type="PROSITE" id="PS50893"/>
    </source>
</evidence>
<evidence type="ECO:0000256" key="3">
    <source>
        <dbReference type="ARBA" id="ARBA00022741"/>
    </source>
</evidence>
<keyword evidence="3" id="KW-0547">Nucleotide-binding</keyword>
<gene>
    <name evidence="6" type="ORF">DWZ83_03330</name>
</gene>
<comment type="similarity">
    <text evidence="1">Belongs to the ABC transporter superfamily.</text>
</comment>
<dbReference type="EMBL" id="QRPK01000010">
    <property type="protein sequence ID" value="RHM14050.1"/>
    <property type="molecule type" value="Genomic_DNA"/>
</dbReference>
<dbReference type="PANTHER" id="PTHR43335:SF4">
    <property type="entry name" value="ABC TRANSPORTER, ATP-BINDING PROTEIN"/>
    <property type="match status" value="1"/>
</dbReference>
<proteinExistence type="inferred from homology"/>
<dbReference type="AlphaFoldDB" id="A0A415PMU2"/>
<accession>A0A415PMU2</accession>
<dbReference type="Proteomes" id="UP000284868">
    <property type="component" value="Unassembled WGS sequence"/>
</dbReference>
<dbReference type="PROSITE" id="PS50893">
    <property type="entry name" value="ABC_TRANSPORTER_2"/>
    <property type="match status" value="1"/>
</dbReference>
<evidence type="ECO:0000256" key="2">
    <source>
        <dbReference type="ARBA" id="ARBA00022448"/>
    </source>
</evidence>
<evidence type="ECO:0000313" key="7">
    <source>
        <dbReference type="Proteomes" id="UP000284868"/>
    </source>
</evidence>
<dbReference type="SUPFAM" id="SSF52540">
    <property type="entry name" value="P-loop containing nucleoside triphosphate hydrolases"/>
    <property type="match status" value="1"/>
</dbReference>
<dbReference type="Pfam" id="PF00005">
    <property type="entry name" value="ABC_tran"/>
    <property type="match status" value="1"/>
</dbReference>
<dbReference type="PROSITE" id="PS00211">
    <property type="entry name" value="ABC_TRANSPORTER_1"/>
    <property type="match status" value="1"/>
</dbReference>
<dbReference type="RefSeq" id="WP_118365368.1">
    <property type="nucleotide sequence ID" value="NZ_QRPK01000010.1"/>
</dbReference>
<reference evidence="6 7" key="1">
    <citation type="submission" date="2018-08" db="EMBL/GenBank/DDBJ databases">
        <title>A genome reference for cultivated species of the human gut microbiota.</title>
        <authorList>
            <person name="Zou Y."/>
            <person name="Xue W."/>
            <person name="Luo G."/>
        </authorList>
    </citation>
    <scope>NUCLEOTIDE SEQUENCE [LARGE SCALE GENOMIC DNA]</scope>
    <source>
        <strain evidence="6 7">AF35-6BH</strain>
    </source>
</reference>
<dbReference type="GO" id="GO:0005524">
    <property type="term" value="F:ATP binding"/>
    <property type="evidence" value="ECO:0007669"/>
    <property type="project" value="UniProtKB-KW"/>
</dbReference>
<evidence type="ECO:0000256" key="1">
    <source>
        <dbReference type="ARBA" id="ARBA00005417"/>
    </source>
</evidence>
<dbReference type="InterPro" id="IPR003593">
    <property type="entry name" value="AAA+_ATPase"/>
</dbReference>
<dbReference type="InterPro" id="IPR017871">
    <property type="entry name" value="ABC_transporter-like_CS"/>
</dbReference>
<dbReference type="PANTHER" id="PTHR43335">
    <property type="entry name" value="ABC TRANSPORTER, ATP-BINDING PROTEIN"/>
    <property type="match status" value="1"/>
</dbReference>